<accession>A0A819V5X4</accession>
<reference evidence="1" key="1">
    <citation type="submission" date="2021-02" db="EMBL/GenBank/DDBJ databases">
        <authorList>
            <person name="Nowell W R."/>
        </authorList>
    </citation>
    <scope>NUCLEOTIDE SEQUENCE</scope>
</reference>
<name>A0A819V5X4_9BILA</name>
<organism evidence="1 2">
    <name type="scientific">Adineta steineri</name>
    <dbReference type="NCBI Taxonomy" id="433720"/>
    <lineage>
        <taxon>Eukaryota</taxon>
        <taxon>Metazoa</taxon>
        <taxon>Spiralia</taxon>
        <taxon>Gnathifera</taxon>
        <taxon>Rotifera</taxon>
        <taxon>Eurotatoria</taxon>
        <taxon>Bdelloidea</taxon>
        <taxon>Adinetida</taxon>
        <taxon>Adinetidae</taxon>
        <taxon>Adineta</taxon>
    </lineage>
</organism>
<gene>
    <name evidence="1" type="ORF">OXD698_LOCUS35510</name>
</gene>
<feature type="non-terminal residue" evidence="1">
    <location>
        <position position="1"/>
    </location>
</feature>
<dbReference type="AlphaFoldDB" id="A0A819V5X4"/>
<evidence type="ECO:0000313" key="1">
    <source>
        <dbReference type="EMBL" id="CAF4102864.1"/>
    </source>
</evidence>
<sequence length="55" mass="6689">DHLIEKILLLQRLIRLFHVRRQFERVRKEYLKTLSDIEGELSIKSVEIIRTKSID</sequence>
<proteinExistence type="predicted"/>
<dbReference type="Proteomes" id="UP000663844">
    <property type="component" value="Unassembled WGS sequence"/>
</dbReference>
<comment type="caution">
    <text evidence="1">The sequence shown here is derived from an EMBL/GenBank/DDBJ whole genome shotgun (WGS) entry which is preliminary data.</text>
</comment>
<protein>
    <submittedName>
        <fullName evidence="1">Uncharacterized protein</fullName>
    </submittedName>
</protein>
<evidence type="ECO:0000313" key="2">
    <source>
        <dbReference type="Proteomes" id="UP000663844"/>
    </source>
</evidence>
<dbReference type="EMBL" id="CAJOAZ010005509">
    <property type="protein sequence ID" value="CAF4102864.1"/>
    <property type="molecule type" value="Genomic_DNA"/>
</dbReference>